<feature type="non-terminal residue" evidence="1">
    <location>
        <position position="1"/>
    </location>
</feature>
<proteinExistence type="predicted"/>
<reference evidence="1" key="1">
    <citation type="journal article" date="2014" name="Front. Microbiol.">
        <title>High frequency of phylogenetically diverse reductive dehalogenase-homologous genes in deep subseafloor sedimentary metagenomes.</title>
        <authorList>
            <person name="Kawai M."/>
            <person name="Futagami T."/>
            <person name="Toyoda A."/>
            <person name="Takaki Y."/>
            <person name="Nishi S."/>
            <person name="Hori S."/>
            <person name="Arai W."/>
            <person name="Tsubouchi T."/>
            <person name="Morono Y."/>
            <person name="Uchiyama I."/>
            <person name="Ito T."/>
            <person name="Fujiyama A."/>
            <person name="Inagaki F."/>
            <person name="Takami H."/>
        </authorList>
    </citation>
    <scope>NUCLEOTIDE SEQUENCE</scope>
    <source>
        <strain evidence="1">Expedition CK06-06</strain>
    </source>
</reference>
<gene>
    <name evidence="1" type="ORF">S01H1_45923</name>
</gene>
<accession>X0VTI0</accession>
<dbReference type="AlphaFoldDB" id="X0VTI0"/>
<organism evidence="1">
    <name type="scientific">marine sediment metagenome</name>
    <dbReference type="NCBI Taxonomy" id="412755"/>
    <lineage>
        <taxon>unclassified sequences</taxon>
        <taxon>metagenomes</taxon>
        <taxon>ecological metagenomes</taxon>
    </lineage>
</organism>
<protein>
    <submittedName>
        <fullName evidence="1">Uncharacterized protein</fullName>
    </submittedName>
</protein>
<comment type="caution">
    <text evidence="1">The sequence shown here is derived from an EMBL/GenBank/DDBJ whole genome shotgun (WGS) entry which is preliminary data.</text>
</comment>
<evidence type="ECO:0000313" key="1">
    <source>
        <dbReference type="EMBL" id="GAG03846.1"/>
    </source>
</evidence>
<sequence>LTVESDPVWTGVSNLFATTNWVTLQAYLTAEVDPVFLAWLGTNQNLNRIYHTNADNAVLDYSFAVLTNVGPVYITKTNINGVALSVAGDIAMNGNQIPELDAGIDPSNAVNREFVESLLGTHLDLWTTADSGLTNSRTGLTPTNTVVFTAAATNNHHIFFWSTKTNYLTDIAVDQKFELDMFVEMDEDKTVGIQFEAYYSNITDGVVEFIDGNSALITKKDVKTTVRLFGYPNVSTNIGNSIIGVAVVVVDLTGKTPDTTLYME</sequence>
<feature type="non-terminal residue" evidence="1">
    <location>
        <position position="264"/>
    </location>
</feature>
<name>X0VTI0_9ZZZZ</name>
<dbReference type="EMBL" id="BARS01029381">
    <property type="protein sequence ID" value="GAG03846.1"/>
    <property type="molecule type" value="Genomic_DNA"/>
</dbReference>